<sequence length="246" mass="26478">MVTSAAWTFSTADVAKSSSDLARKAALDGAPTGTGFLVGTQTAGRGRRGRTWISPQGGMYLSFVLRPDYDKHLWPLLSFVAALAARETIAHVLASHRPKVKWPNDILVNDRKICGILLEGVEDALIVGTGINVAPIKADTAMPGHIQPTSLVDLGDNVTTPALLAADYMDNLARRYNMFNQTAFAPIRDEWMRHAAFLNQNVTVMDTGLTGRFIGIDDDGSMMLVDASGKTHHITTGDVVLMGDGN</sequence>
<evidence type="ECO:0000256" key="2">
    <source>
        <dbReference type="ARBA" id="ARBA00022741"/>
    </source>
</evidence>
<comment type="catalytic activity">
    <reaction evidence="6">
        <text>biotin + L-lysyl-[protein] + ATP = N(6)-biotinyl-L-lysyl-[protein] + AMP + diphosphate + H(+)</text>
        <dbReference type="Rhea" id="RHEA:11756"/>
        <dbReference type="Rhea" id="RHEA-COMP:9752"/>
        <dbReference type="Rhea" id="RHEA-COMP:10505"/>
        <dbReference type="ChEBI" id="CHEBI:15378"/>
        <dbReference type="ChEBI" id="CHEBI:29969"/>
        <dbReference type="ChEBI" id="CHEBI:30616"/>
        <dbReference type="ChEBI" id="CHEBI:33019"/>
        <dbReference type="ChEBI" id="CHEBI:57586"/>
        <dbReference type="ChEBI" id="CHEBI:83144"/>
        <dbReference type="ChEBI" id="CHEBI:456215"/>
        <dbReference type="EC" id="6.3.4.15"/>
    </reaction>
</comment>
<dbReference type="Pfam" id="PF03099">
    <property type="entry name" value="BPL_LplA_LipB"/>
    <property type="match status" value="1"/>
</dbReference>
<evidence type="ECO:0000313" key="9">
    <source>
        <dbReference type="Proteomes" id="UP000007460"/>
    </source>
</evidence>
<dbReference type="Gene3D" id="3.30.930.10">
    <property type="entry name" value="Bira Bifunctional Protein, Domain 2"/>
    <property type="match status" value="1"/>
</dbReference>
<dbReference type="NCBIfam" id="TIGR00121">
    <property type="entry name" value="birA_ligase"/>
    <property type="match status" value="1"/>
</dbReference>
<dbReference type="OrthoDB" id="9807064at2"/>
<dbReference type="AlphaFoldDB" id="D5BPB6"/>
<evidence type="ECO:0000256" key="3">
    <source>
        <dbReference type="ARBA" id="ARBA00022840"/>
    </source>
</evidence>
<dbReference type="EMBL" id="CP001751">
    <property type="protein sequence ID" value="ADE38398.1"/>
    <property type="molecule type" value="Genomic_DNA"/>
</dbReference>
<dbReference type="GO" id="GO:0005737">
    <property type="term" value="C:cytoplasm"/>
    <property type="evidence" value="ECO:0007669"/>
    <property type="project" value="TreeGrafter"/>
</dbReference>
<dbReference type="SUPFAM" id="SSF55681">
    <property type="entry name" value="Class II aaRS and biotin synthetases"/>
    <property type="match status" value="1"/>
</dbReference>
<dbReference type="SUPFAM" id="SSF50037">
    <property type="entry name" value="C-terminal domain of transcriptional repressors"/>
    <property type="match status" value="1"/>
</dbReference>
<dbReference type="PANTHER" id="PTHR12835:SF5">
    <property type="entry name" value="BIOTIN--PROTEIN LIGASE"/>
    <property type="match status" value="1"/>
</dbReference>
<evidence type="ECO:0000256" key="4">
    <source>
        <dbReference type="ARBA" id="ARBA00023267"/>
    </source>
</evidence>
<dbReference type="InterPro" id="IPR045864">
    <property type="entry name" value="aa-tRNA-synth_II/BPL/LPL"/>
</dbReference>
<dbReference type="EC" id="6.3.4.15" evidence="5"/>
<evidence type="ECO:0000256" key="6">
    <source>
        <dbReference type="ARBA" id="ARBA00047846"/>
    </source>
</evidence>
<name>D5BPB6_PUNMI</name>
<dbReference type="eggNOG" id="COG0340">
    <property type="taxonomic scope" value="Bacteria"/>
</dbReference>
<evidence type="ECO:0000259" key="7">
    <source>
        <dbReference type="PROSITE" id="PS51733"/>
    </source>
</evidence>
<keyword evidence="3" id="KW-0067">ATP-binding</keyword>
<organism evidence="8 9">
    <name type="scientific">Puniceispirillum marinum (strain IMCC1322)</name>
    <dbReference type="NCBI Taxonomy" id="488538"/>
    <lineage>
        <taxon>Bacteria</taxon>
        <taxon>Pseudomonadati</taxon>
        <taxon>Pseudomonadota</taxon>
        <taxon>Alphaproteobacteria</taxon>
        <taxon>Candidatus Puniceispirillales</taxon>
        <taxon>Candidatus Puniceispirillaceae</taxon>
        <taxon>Candidatus Puniceispirillum</taxon>
    </lineage>
</organism>
<keyword evidence="2" id="KW-0547">Nucleotide-binding</keyword>
<proteinExistence type="predicted"/>
<dbReference type="PANTHER" id="PTHR12835">
    <property type="entry name" value="BIOTIN PROTEIN LIGASE"/>
    <property type="match status" value="1"/>
</dbReference>
<dbReference type="PROSITE" id="PS51733">
    <property type="entry name" value="BPL_LPL_CATALYTIC"/>
    <property type="match status" value="1"/>
</dbReference>
<protein>
    <recommendedName>
        <fullName evidence="5">biotin--[biotin carboxyl-carrier protein] ligase</fullName>
        <ecNumber evidence="5">6.3.4.15</ecNumber>
    </recommendedName>
</protein>
<dbReference type="Pfam" id="PF02237">
    <property type="entry name" value="BPL_C"/>
    <property type="match status" value="1"/>
</dbReference>
<dbReference type="CDD" id="cd16442">
    <property type="entry name" value="BPL"/>
    <property type="match status" value="1"/>
</dbReference>
<dbReference type="InterPro" id="IPR008988">
    <property type="entry name" value="Transcriptional_repressor_C"/>
</dbReference>
<feature type="domain" description="BPL/LPL catalytic" evidence="7">
    <location>
        <begin position="1"/>
        <end position="180"/>
    </location>
</feature>
<keyword evidence="9" id="KW-1185">Reference proteome</keyword>
<evidence type="ECO:0000256" key="5">
    <source>
        <dbReference type="ARBA" id="ARBA00024227"/>
    </source>
</evidence>
<keyword evidence="4" id="KW-0092">Biotin</keyword>
<dbReference type="RefSeq" id="WP_013045028.1">
    <property type="nucleotide sequence ID" value="NC_014010.1"/>
</dbReference>
<dbReference type="InterPro" id="IPR003142">
    <property type="entry name" value="BPL_C"/>
</dbReference>
<dbReference type="InterPro" id="IPR004408">
    <property type="entry name" value="Biotin_CoA_COase_ligase"/>
</dbReference>
<dbReference type="Proteomes" id="UP000007460">
    <property type="component" value="Chromosome"/>
</dbReference>
<gene>
    <name evidence="8" type="ordered locus">SAR116_0155</name>
</gene>
<dbReference type="GO" id="GO:0004077">
    <property type="term" value="F:biotin--[biotin carboxyl-carrier protein] ligase activity"/>
    <property type="evidence" value="ECO:0007669"/>
    <property type="project" value="UniProtKB-EC"/>
</dbReference>
<dbReference type="STRING" id="488538.SAR116_0155"/>
<reference evidence="8 9" key="1">
    <citation type="journal article" date="2010" name="J. Bacteriol.">
        <title>Complete genome sequence of "Candidatus Puniceispirillum marinum" IMCC1322, a representative of the SAR116 clade in the Alphaproteobacteria.</title>
        <authorList>
            <person name="Oh H.M."/>
            <person name="Kwon K.K."/>
            <person name="Kang I."/>
            <person name="Kang S.G."/>
            <person name="Lee J.H."/>
            <person name="Kim S.J."/>
            <person name="Cho J.C."/>
        </authorList>
    </citation>
    <scope>NUCLEOTIDE SEQUENCE [LARGE SCALE GENOMIC DNA]</scope>
    <source>
        <strain evidence="8 9">IMCC1322</strain>
    </source>
</reference>
<accession>D5BPB6</accession>
<dbReference type="Gene3D" id="2.30.30.100">
    <property type="match status" value="1"/>
</dbReference>
<evidence type="ECO:0000313" key="8">
    <source>
        <dbReference type="EMBL" id="ADE38398.1"/>
    </source>
</evidence>
<dbReference type="InterPro" id="IPR004143">
    <property type="entry name" value="BPL_LPL_catalytic"/>
</dbReference>
<keyword evidence="1 8" id="KW-0436">Ligase</keyword>
<dbReference type="GO" id="GO:0005524">
    <property type="term" value="F:ATP binding"/>
    <property type="evidence" value="ECO:0007669"/>
    <property type="project" value="UniProtKB-KW"/>
</dbReference>
<dbReference type="HOGENOM" id="CLU_051096_3_0_5"/>
<evidence type="ECO:0000256" key="1">
    <source>
        <dbReference type="ARBA" id="ARBA00022598"/>
    </source>
</evidence>
<dbReference type="KEGG" id="apb:SAR116_0155"/>